<gene>
    <name evidence="2" type="ORF">AA0117_g11219</name>
</gene>
<dbReference type="VEuPathDB" id="FungiDB:CC77DRAFT_1013110"/>
<name>A0A4Q4N320_ALTAL</name>
<evidence type="ECO:0000313" key="2">
    <source>
        <dbReference type="EMBL" id="RYN68308.1"/>
    </source>
</evidence>
<organism evidence="2 3">
    <name type="scientific">Alternaria alternata</name>
    <name type="common">Alternaria rot fungus</name>
    <name type="synonym">Torula alternata</name>
    <dbReference type="NCBI Taxonomy" id="5599"/>
    <lineage>
        <taxon>Eukaryota</taxon>
        <taxon>Fungi</taxon>
        <taxon>Dikarya</taxon>
        <taxon>Ascomycota</taxon>
        <taxon>Pezizomycotina</taxon>
        <taxon>Dothideomycetes</taxon>
        <taxon>Pleosporomycetidae</taxon>
        <taxon>Pleosporales</taxon>
        <taxon>Pleosporineae</taxon>
        <taxon>Pleosporaceae</taxon>
        <taxon>Alternaria</taxon>
        <taxon>Alternaria sect. Alternaria</taxon>
        <taxon>Alternaria alternata complex</taxon>
    </lineage>
</organism>
<reference evidence="3" key="1">
    <citation type="journal article" date="2019" name="bioRxiv">
        <title>Genomics, evolutionary history and diagnostics of the Alternaria alternata species group including apple and Asian pear pathotypes.</title>
        <authorList>
            <person name="Armitage A.D."/>
            <person name="Cockerton H.M."/>
            <person name="Sreenivasaprasad S."/>
            <person name="Woodhall J.W."/>
            <person name="Lane C.R."/>
            <person name="Harrison R.J."/>
            <person name="Clarkson J.P."/>
        </authorList>
    </citation>
    <scope>NUCLEOTIDE SEQUENCE [LARGE SCALE GENOMIC DNA]</scope>
    <source>
        <strain evidence="3">FERA 1177</strain>
    </source>
</reference>
<evidence type="ECO:0000256" key="1">
    <source>
        <dbReference type="SAM" id="MobiDB-lite"/>
    </source>
</evidence>
<dbReference type="AlphaFoldDB" id="A0A4Q4N320"/>
<feature type="region of interest" description="Disordered" evidence="1">
    <location>
        <begin position="141"/>
        <end position="169"/>
    </location>
</feature>
<comment type="caution">
    <text evidence="2">The sequence shown here is derived from an EMBL/GenBank/DDBJ whole genome shotgun (WGS) entry which is preliminary data.</text>
</comment>
<feature type="region of interest" description="Disordered" evidence="1">
    <location>
        <begin position="45"/>
        <end position="97"/>
    </location>
</feature>
<accession>A0A4Q4N320</accession>
<feature type="compositionally biased region" description="Polar residues" evidence="1">
    <location>
        <begin position="73"/>
        <end position="93"/>
    </location>
</feature>
<dbReference type="EMBL" id="PDXD01000048">
    <property type="protein sequence ID" value="RYN68308.1"/>
    <property type="molecule type" value="Genomic_DNA"/>
</dbReference>
<evidence type="ECO:0000313" key="3">
    <source>
        <dbReference type="Proteomes" id="UP000291422"/>
    </source>
</evidence>
<protein>
    <submittedName>
        <fullName evidence="2">Uncharacterized protein</fullName>
    </submittedName>
</protein>
<dbReference type="Proteomes" id="UP000291422">
    <property type="component" value="Unassembled WGS sequence"/>
</dbReference>
<proteinExistence type="predicted"/>
<sequence>MKTSLTYEPLDHIRSLTGRLVQREPHGVFPQRFVCLGVDLIDDSTEDDDSLYRDPNKRPPPSVPAARLFPSVPLSSKPQPTRSKSIQTDLSTQSKEDSYVIGTKIEHTSLDWGGGFPGSHDFYRTGDQSDQEIFILKPNVSAGKSRNKRKYSGAEDRVMARKSCQGSSG</sequence>